<dbReference type="InterPro" id="IPR002181">
    <property type="entry name" value="Fibrinogen_a/b/g_C_dom"/>
</dbReference>
<dbReference type="PROSITE" id="PS51406">
    <property type="entry name" value="FIBRINOGEN_C_2"/>
    <property type="match status" value="1"/>
</dbReference>
<dbReference type="PANTHER" id="PTHR19143:SF225">
    <property type="entry name" value="MICROFIBRIL-ASSOCIATED GLYCOPROTEIN 4"/>
    <property type="match status" value="1"/>
</dbReference>
<dbReference type="Pfam" id="PF00147">
    <property type="entry name" value="Fibrinogen_C"/>
    <property type="match status" value="1"/>
</dbReference>
<reference evidence="5" key="1">
    <citation type="submission" date="2025-08" db="UniProtKB">
        <authorList>
            <consortium name="RefSeq"/>
        </authorList>
    </citation>
    <scope>IDENTIFICATION</scope>
</reference>
<evidence type="ECO:0000256" key="2">
    <source>
        <dbReference type="SAM" id="MobiDB-lite"/>
    </source>
</evidence>
<evidence type="ECO:0000313" key="5">
    <source>
        <dbReference type="RefSeq" id="XP_031417620.1"/>
    </source>
</evidence>
<dbReference type="Proteomes" id="UP000515152">
    <property type="component" value="Chromosome 24"/>
</dbReference>
<dbReference type="FunFam" id="3.90.215.10:FF:000001">
    <property type="entry name" value="Tenascin isoform 1"/>
    <property type="match status" value="1"/>
</dbReference>
<feature type="region of interest" description="Disordered" evidence="2">
    <location>
        <begin position="1"/>
        <end position="39"/>
    </location>
</feature>
<dbReference type="OrthoDB" id="7735550at2759"/>
<dbReference type="RefSeq" id="XP_031417620.1">
    <property type="nucleotide sequence ID" value="XM_031561760.2"/>
</dbReference>
<protein>
    <submittedName>
        <fullName evidence="5">Microfibril-associated glycoprotein 4-like</fullName>
    </submittedName>
</protein>
<keyword evidence="1" id="KW-1015">Disulfide bond</keyword>
<dbReference type="InterPro" id="IPR036056">
    <property type="entry name" value="Fibrinogen-like_C"/>
</dbReference>
<dbReference type="KEGG" id="char:105891015"/>
<accession>A0A6P8F0Q0</accession>
<sequence length="310" mass="34862">MTRRPRARPIQSERGEQWQNAVGGRIVPPPRCQAGGEEGGVERVKETDEPGWQDCQGEAACLSVCLRACKRACIQCVVVLLLPWLGQCNLQYPTDCADLLLSGSRVSEVYTIYPDGVSSAVQVYCDMGCEDIKEEGGWTVFQRRVDGTVNFFRPWNQYKDGFGNASGEYWLGLELLHTLTSNRSYKLKVDMEDFEGNRVFAKYSSFFVRSEKEGYKLTVGGFTNGGAGDSLTRHNGQKFSTFDKDQDNYSGNCANVFFGGFWYDKCHVSNPNGLYLWGPTSHFAVSVNWQAFKGYHYSLKSITMKIRPEV</sequence>
<evidence type="ECO:0000256" key="1">
    <source>
        <dbReference type="ARBA" id="ARBA00023157"/>
    </source>
</evidence>
<dbReference type="SMART" id="SM00186">
    <property type="entry name" value="FBG"/>
    <property type="match status" value="1"/>
</dbReference>
<dbReference type="Gene3D" id="3.90.215.10">
    <property type="entry name" value="Gamma Fibrinogen, chain A, domain 1"/>
    <property type="match status" value="1"/>
</dbReference>
<feature type="domain" description="Fibrinogen C-terminal" evidence="3">
    <location>
        <begin position="87"/>
        <end position="310"/>
    </location>
</feature>
<dbReference type="GO" id="GO:0048251">
    <property type="term" value="P:elastic fiber assembly"/>
    <property type="evidence" value="ECO:0007669"/>
    <property type="project" value="TreeGrafter"/>
</dbReference>
<gene>
    <name evidence="5" type="primary">LOC105891015</name>
</gene>
<proteinExistence type="predicted"/>
<dbReference type="GO" id="GO:0005615">
    <property type="term" value="C:extracellular space"/>
    <property type="evidence" value="ECO:0007669"/>
    <property type="project" value="TreeGrafter"/>
</dbReference>
<dbReference type="InterPro" id="IPR014716">
    <property type="entry name" value="Fibrinogen_a/b/g_C_1"/>
</dbReference>
<dbReference type="AlphaFoldDB" id="A0A6P8F0Q0"/>
<dbReference type="SUPFAM" id="SSF56496">
    <property type="entry name" value="Fibrinogen C-terminal domain-like"/>
    <property type="match status" value="1"/>
</dbReference>
<dbReference type="InterPro" id="IPR050373">
    <property type="entry name" value="Fibrinogen_C-term_domain"/>
</dbReference>
<evidence type="ECO:0000259" key="3">
    <source>
        <dbReference type="PROSITE" id="PS51406"/>
    </source>
</evidence>
<keyword evidence="4" id="KW-1185">Reference proteome</keyword>
<name>A0A6P8F0Q0_CLUHA</name>
<evidence type="ECO:0000313" key="4">
    <source>
        <dbReference type="Proteomes" id="UP000515152"/>
    </source>
</evidence>
<dbReference type="GeneID" id="105891015"/>
<organism evidence="4 5">
    <name type="scientific">Clupea harengus</name>
    <name type="common">Atlantic herring</name>
    <dbReference type="NCBI Taxonomy" id="7950"/>
    <lineage>
        <taxon>Eukaryota</taxon>
        <taxon>Metazoa</taxon>
        <taxon>Chordata</taxon>
        <taxon>Craniata</taxon>
        <taxon>Vertebrata</taxon>
        <taxon>Euteleostomi</taxon>
        <taxon>Actinopterygii</taxon>
        <taxon>Neopterygii</taxon>
        <taxon>Teleostei</taxon>
        <taxon>Clupei</taxon>
        <taxon>Clupeiformes</taxon>
        <taxon>Clupeoidei</taxon>
        <taxon>Clupeidae</taxon>
        <taxon>Clupea</taxon>
    </lineage>
</organism>
<dbReference type="CDD" id="cd00087">
    <property type="entry name" value="FReD"/>
    <property type="match status" value="1"/>
</dbReference>
<dbReference type="PANTHER" id="PTHR19143">
    <property type="entry name" value="FIBRINOGEN/TENASCIN/ANGIOPOEITIN"/>
    <property type="match status" value="1"/>
</dbReference>